<dbReference type="GeneID" id="113689749"/>
<feature type="domain" description="Myb/SANT-like DNA-binding" evidence="8">
    <location>
        <begin position="104"/>
        <end position="197"/>
    </location>
</feature>
<dbReference type="Proteomes" id="UP001652660">
    <property type="component" value="Chromosome 5c"/>
</dbReference>
<sequence>MSSARRPSPASASHSPPPPPPLNSTSPSSSSTTTTTTSHHSPPMSDEDDAGLPPTSTNTNPTTPPSPSPSPPPPPSSSADIFPPHPPPRPSTTTKATSFPIREDCWSEDATHTLIEAWGSHYLDLNRGNLRQKHWQEVADAVNADHAHTKKLHRTDIQCKNRIDTLKKKYKLEKAKFLQSNGRVVSTWPFFASLDSLIGDSFIKANAPPSGTPPVTRKNSLAAKNTPSPSPAPASAPATMTVRKEFPVLPPLPSAVPVGPRSKRPAPAQAMGEEAVFRRNFSAMAAAAAAVAEDDEDEEESDTSSAAAVGLGSGGMRRKKRRGAAGKVAAEGYRKLAEAIRGFADIYERVEEAKQRQMVELEKQRMQFAKDLEIQRMKLFMESQVQLEKLKRSKRNSQSGDGYL</sequence>
<evidence type="ECO:0000259" key="8">
    <source>
        <dbReference type="Pfam" id="PF13837"/>
    </source>
</evidence>
<accession>A0A6P6SBW9</accession>
<evidence type="ECO:0000313" key="10">
    <source>
        <dbReference type="RefSeq" id="XP_027063311.1"/>
    </source>
</evidence>
<dbReference type="AlphaFoldDB" id="A0A6P6SBW9"/>
<feature type="region of interest" description="Disordered" evidence="7">
    <location>
        <begin position="1"/>
        <end position="99"/>
    </location>
</feature>
<feature type="region of interest" description="Disordered" evidence="7">
    <location>
        <begin position="291"/>
        <end position="325"/>
    </location>
</feature>
<organism evidence="9 10">
    <name type="scientific">Coffea arabica</name>
    <name type="common">Arabian coffee</name>
    <dbReference type="NCBI Taxonomy" id="13443"/>
    <lineage>
        <taxon>Eukaryota</taxon>
        <taxon>Viridiplantae</taxon>
        <taxon>Streptophyta</taxon>
        <taxon>Embryophyta</taxon>
        <taxon>Tracheophyta</taxon>
        <taxon>Spermatophyta</taxon>
        <taxon>Magnoliopsida</taxon>
        <taxon>eudicotyledons</taxon>
        <taxon>Gunneridae</taxon>
        <taxon>Pentapetalae</taxon>
        <taxon>asterids</taxon>
        <taxon>lamiids</taxon>
        <taxon>Gentianales</taxon>
        <taxon>Rubiaceae</taxon>
        <taxon>Ixoroideae</taxon>
        <taxon>Gardenieae complex</taxon>
        <taxon>Bertiereae - Coffeeae clade</taxon>
        <taxon>Coffeeae</taxon>
        <taxon>Coffea</taxon>
    </lineage>
</organism>
<feature type="compositionally biased region" description="Polar residues" evidence="7">
    <location>
        <begin position="217"/>
        <end position="226"/>
    </location>
</feature>
<dbReference type="OrthoDB" id="2019351at2759"/>
<feature type="compositionally biased region" description="Pro residues" evidence="7">
    <location>
        <begin position="62"/>
        <end position="76"/>
    </location>
</feature>
<feature type="compositionally biased region" description="Acidic residues" evidence="7">
    <location>
        <begin position="292"/>
        <end position="302"/>
    </location>
</feature>
<dbReference type="Pfam" id="PF13837">
    <property type="entry name" value="Myb_DNA-bind_4"/>
    <property type="match status" value="1"/>
</dbReference>
<dbReference type="FunFam" id="1.10.10.60:FF:000104">
    <property type="entry name" value="trihelix transcription factor ASIL2"/>
    <property type="match status" value="1"/>
</dbReference>
<feature type="compositionally biased region" description="Low complexity" evidence="7">
    <location>
        <begin position="1"/>
        <end position="14"/>
    </location>
</feature>
<evidence type="ECO:0000256" key="3">
    <source>
        <dbReference type="ARBA" id="ARBA00023054"/>
    </source>
</evidence>
<proteinExistence type="predicted"/>
<evidence type="ECO:0000256" key="4">
    <source>
        <dbReference type="ARBA" id="ARBA00023125"/>
    </source>
</evidence>
<dbReference type="PANTHER" id="PTHR31307:SF50">
    <property type="entry name" value="SEQUENCE-SPECIFIC DNA BINDING TRANSCRIPTION FACTOR"/>
    <property type="match status" value="1"/>
</dbReference>
<comment type="subcellular location">
    <subcellularLocation>
        <location evidence="1">Nucleus</location>
    </subcellularLocation>
</comment>
<evidence type="ECO:0000313" key="9">
    <source>
        <dbReference type="Proteomes" id="UP001652660"/>
    </source>
</evidence>
<name>A0A6P6SBW9_COFAR</name>
<dbReference type="InterPro" id="IPR044823">
    <property type="entry name" value="ASIL1/2-like"/>
</dbReference>
<protein>
    <recommendedName>
        <fullName evidence="8">Myb/SANT-like DNA-binding domain-containing protein</fullName>
    </recommendedName>
</protein>
<dbReference type="GO" id="GO:0005634">
    <property type="term" value="C:nucleus"/>
    <property type="evidence" value="ECO:0007669"/>
    <property type="project" value="UniProtKB-SubCell"/>
</dbReference>
<evidence type="ECO:0000256" key="7">
    <source>
        <dbReference type="SAM" id="MobiDB-lite"/>
    </source>
</evidence>
<evidence type="ECO:0000256" key="1">
    <source>
        <dbReference type="ARBA" id="ARBA00004123"/>
    </source>
</evidence>
<reference evidence="10" key="2">
    <citation type="submission" date="2025-08" db="UniProtKB">
        <authorList>
            <consortium name="RefSeq"/>
        </authorList>
    </citation>
    <scope>IDENTIFICATION</scope>
    <source>
        <tissue evidence="10">Leaves</tissue>
    </source>
</reference>
<reference evidence="9" key="1">
    <citation type="journal article" date="2025" name="Foods">
        <title>Unveiling the Microbial Signatures of Arabica Coffee Cherries: Insights into Ripeness Specific Diversity, Functional Traits, and Implications for Quality and Safety.</title>
        <authorList>
            <consortium name="RefSeq"/>
            <person name="Tenea G.N."/>
            <person name="Cifuentes V."/>
            <person name="Reyes P."/>
            <person name="Cevallos-Vallejos M."/>
        </authorList>
    </citation>
    <scope>NUCLEOTIDE SEQUENCE [LARGE SCALE GENOMIC DNA]</scope>
</reference>
<feature type="region of interest" description="Disordered" evidence="7">
    <location>
        <begin position="207"/>
        <end position="238"/>
    </location>
</feature>
<dbReference type="GO" id="GO:0000976">
    <property type="term" value="F:transcription cis-regulatory region binding"/>
    <property type="evidence" value="ECO:0007669"/>
    <property type="project" value="TreeGrafter"/>
</dbReference>
<keyword evidence="6" id="KW-0539">Nucleus</keyword>
<evidence type="ECO:0000256" key="6">
    <source>
        <dbReference type="ARBA" id="ARBA00023242"/>
    </source>
</evidence>
<dbReference type="RefSeq" id="XP_027063311.1">
    <property type="nucleotide sequence ID" value="XM_027207510.2"/>
</dbReference>
<dbReference type="Gene3D" id="1.10.10.60">
    <property type="entry name" value="Homeodomain-like"/>
    <property type="match status" value="1"/>
</dbReference>
<evidence type="ECO:0000256" key="5">
    <source>
        <dbReference type="ARBA" id="ARBA00023163"/>
    </source>
</evidence>
<dbReference type="InterPro" id="IPR044822">
    <property type="entry name" value="Myb_DNA-bind_4"/>
</dbReference>
<feature type="compositionally biased region" description="Low complexity" evidence="7">
    <location>
        <begin position="23"/>
        <end position="43"/>
    </location>
</feature>
<dbReference type="PANTHER" id="PTHR31307">
    <property type="entry name" value="TRIHELIX TRANSCRIPTION FACTOR ASIL2"/>
    <property type="match status" value="1"/>
</dbReference>
<gene>
    <name evidence="10" type="primary">LOC113689749</name>
</gene>
<keyword evidence="3" id="KW-0175">Coiled coil</keyword>
<evidence type="ECO:0000256" key="2">
    <source>
        <dbReference type="ARBA" id="ARBA00023015"/>
    </source>
</evidence>
<keyword evidence="2" id="KW-0805">Transcription regulation</keyword>
<keyword evidence="9" id="KW-1185">Reference proteome</keyword>
<keyword evidence="5" id="KW-0804">Transcription</keyword>
<keyword evidence="4" id="KW-0238">DNA-binding</keyword>